<dbReference type="RefSeq" id="WP_395438751.1">
    <property type="nucleotide sequence ID" value="NZ_JBAWKC010000004.1"/>
</dbReference>
<sequence length="160" mass="18687">MSETENWYVLYTKPNREKKVLSQLLNLDMTVYCPMVTTMRQWSDRKKKIEAPLIPRVIFIKCSEQDRNKVFEVSGPQHYLFWLGKPAIVQNAEIETMQAWLQQDISEANVIDLKTGDTYVIQNNVFKGQEGVIYEVSKNRVQIVLKELGMKVTITKENRS</sequence>
<dbReference type="SUPFAM" id="SSF82679">
    <property type="entry name" value="N-utilization substance G protein NusG, N-terminal domain"/>
    <property type="match status" value="1"/>
</dbReference>
<accession>A0ABW7MRS7</accession>
<evidence type="ECO:0000259" key="4">
    <source>
        <dbReference type="Pfam" id="PF02357"/>
    </source>
</evidence>
<comment type="caution">
    <text evidence="5">The sequence shown here is derived from an EMBL/GenBank/DDBJ whole genome shotgun (WGS) entry which is preliminary data.</text>
</comment>
<dbReference type="PANTHER" id="PTHR30265">
    <property type="entry name" value="RHO-INTERACTING TRANSCRIPTION TERMINATION FACTOR NUSG"/>
    <property type="match status" value="1"/>
</dbReference>
<evidence type="ECO:0000313" key="6">
    <source>
        <dbReference type="Proteomes" id="UP001610104"/>
    </source>
</evidence>
<dbReference type="PANTHER" id="PTHR30265:SF4">
    <property type="entry name" value="KOW MOTIF FAMILY PROTEIN, EXPRESSED"/>
    <property type="match status" value="1"/>
</dbReference>
<evidence type="ECO:0000256" key="1">
    <source>
        <dbReference type="ARBA" id="ARBA00022814"/>
    </source>
</evidence>
<dbReference type="EMBL" id="JBAWKC010000004">
    <property type="protein sequence ID" value="MFH6769522.1"/>
    <property type="molecule type" value="Genomic_DNA"/>
</dbReference>
<organism evidence="5 6">
    <name type="scientific">Gaetbulibacter aquiaggeris</name>
    <dbReference type="NCBI Taxonomy" id="1735373"/>
    <lineage>
        <taxon>Bacteria</taxon>
        <taxon>Pseudomonadati</taxon>
        <taxon>Bacteroidota</taxon>
        <taxon>Flavobacteriia</taxon>
        <taxon>Flavobacteriales</taxon>
        <taxon>Flavobacteriaceae</taxon>
        <taxon>Gaetbulibacter</taxon>
    </lineage>
</organism>
<proteinExistence type="predicted"/>
<dbReference type="InterPro" id="IPR036735">
    <property type="entry name" value="NGN_dom_sf"/>
</dbReference>
<dbReference type="Proteomes" id="UP001610104">
    <property type="component" value="Unassembled WGS sequence"/>
</dbReference>
<keyword evidence="6" id="KW-1185">Reference proteome</keyword>
<evidence type="ECO:0000256" key="3">
    <source>
        <dbReference type="ARBA" id="ARBA00023163"/>
    </source>
</evidence>
<keyword evidence="3" id="KW-0804">Transcription</keyword>
<keyword evidence="1" id="KW-0889">Transcription antitermination</keyword>
<dbReference type="InterPro" id="IPR043425">
    <property type="entry name" value="NusG-like"/>
</dbReference>
<reference evidence="5 6" key="1">
    <citation type="submission" date="2024-02" db="EMBL/GenBank/DDBJ databases">
        <title>A Gaetbulibacter species isolated from tidal flats and genomic insights of their niches.</title>
        <authorList>
            <person name="Ye Y."/>
        </authorList>
    </citation>
    <scope>NUCLEOTIDE SEQUENCE [LARGE SCALE GENOMIC DNA]</scope>
    <source>
        <strain evidence="5 6">KEM-8</strain>
    </source>
</reference>
<dbReference type="Gene3D" id="3.30.70.940">
    <property type="entry name" value="NusG, N-terminal domain"/>
    <property type="match status" value="1"/>
</dbReference>
<gene>
    <name evidence="5" type="ORF">V8G56_12295</name>
</gene>
<dbReference type="Pfam" id="PF02357">
    <property type="entry name" value="NusG"/>
    <property type="match status" value="1"/>
</dbReference>
<evidence type="ECO:0000313" key="5">
    <source>
        <dbReference type="EMBL" id="MFH6769522.1"/>
    </source>
</evidence>
<evidence type="ECO:0000256" key="2">
    <source>
        <dbReference type="ARBA" id="ARBA00023015"/>
    </source>
</evidence>
<feature type="domain" description="NusG-like N-terminal" evidence="4">
    <location>
        <begin position="6"/>
        <end position="97"/>
    </location>
</feature>
<name>A0ABW7MRS7_9FLAO</name>
<dbReference type="CDD" id="cd09895">
    <property type="entry name" value="NGN_SP_UpxY"/>
    <property type="match status" value="1"/>
</dbReference>
<protein>
    <submittedName>
        <fullName evidence="5">UpxY family transcription antiterminator</fullName>
    </submittedName>
</protein>
<dbReference type="InterPro" id="IPR006645">
    <property type="entry name" value="NGN-like_dom"/>
</dbReference>
<dbReference type="NCBIfam" id="NF033644">
    <property type="entry name" value="antiterm_UpxY"/>
    <property type="match status" value="1"/>
</dbReference>
<keyword evidence="2" id="KW-0805">Transcription regulation</keyword>